<dbReference type="GO" id="GO:0043531">
    <property type="term" value="F:ADP binding"/>
    <property type="evidence" value="ECO:0007669"/>
    <property type="project" value="InterPro"/>
</dbReference>
<dbReference type="InterPro" id="IPR036388">
    <property type="entry name" value="WH-like_DNA-bd_sf"/>
</dbReference>
<dbReference type="InterPro" id="IPR032675">
    <property type="entry name" value="LRR_dom_sf"/>
</dbReference>
<feature type="domain" description="Disease resistance N-terminal" evidence="7">
    <location>
        <begin position="11"/>
        <end position="105"/>
    </location>
</feature>
<reference evidence="10 11" key="1">
    <citation type="journal article" date="2014" name="PLoS ONE">
        <title>Global Analysis of Gene Expression Profiles in Physic Nut (Jatropha curcas L.) Seedlings Exposed to Salt Stress.</title>
        <authorList>
            <person name="Zhang L."/>
            <person name="Zhang C."/>
            <person name="Wu P."/>
            <person name="Chen Y."/>
            <person name="Li M."/>
            <person name="Jiang H."/>
            <person name="Wu G."/>
        </authorList>
    </citation>
    <scope>NUCLEOTIDE SEQUENCE [LARGE SCALE GENOMIC DNA]</scope>
    <source>
        <strain evidence="11">cv. GZQX0401</strain>
        <tissue evidence="10">Young leaves</tissue>
    </source>
</reference>
<dbReference type="Pfam" id="PF18052">
    <property type="entry name" value="Rx_N"/>
    <property type="match status" value="1"/>
</dbReference>
<dbReference type="GO" id="GO:0005524">
    <property type="term" value="F:ATP binding"/>
    <property type="evidence" value="ECO:0007669"/>
    <property type="project" value="UniProtKB-KW"/>
</dbReference>
<evidence type="ECO:0000256" key="3">
    <source>
        <dbReference type="ARBA" id="ARBA00022821"/>
    </source>
</evidence>
<dbReference type="FunFam" id="1.10.10.10:FF:000322">
    <property type="entry name" value="Probable disease resistance protein At1g63360"/>
    <property type="match status" value="1"/>
</dbReference>
<dbReference type="Proteomes" id="UP000027138">
    <property type="component" value="Unassembled WGS sequence"/>
</dbReference>
<evidence type="ECO:0000259" key="6">
    <source>
        <dbReference type="Pfam" id="PF00931"/>
    </source>
</evidence>
<keyword evidence="11" id="KW-1185">Reference proteome</keyword>
<gene>
    <name evidence="10" type="ORF">JCGZ_21080</name>
</gene>
<dbReference type="Gene3D" id="1.20.5.4130">
    <property type="match status" value="1"/>
</dbReference>
<dbReference type="Gene3D" id="3.40.50.300">
    <property type="entry name" value="P-loop containing nucleotide triphosphate hydrolases"/>
    <property type="match status" value="1"/>
</dbReference>
<sequence length="846" mass="97877">MAESFAFAVAERVLEMLASNTYKEIRLAWDYEGEVKKLEEILSTIKAVLLDAEEKKKQATNNELRVWLARLKGALYDAENVLDEYEYEITRRRVLQLYGTAIKKVGRFFSSSNSLVFRFKMGNKIKQIRERLEEIASHKAKFHLSELNENRHVLHRTRDMTHSYVEASNIIGRDVDKEKILDLLMNPSEDRKIYVISIIGLGGMGKTALAKLVFNDIRVDSQFKHKMWVCVSENFHIKKLVEEIIKSAASSTENLINLEMEQLQRKLRETIGGKKYFLVLDDVWNEQPIKWNELKELLCMGANGSKILVTTRSKKVASIVGTIPAAYELSGLSDDESKALFTKFAFKEGQEKDYPNLLKIGDEILKKCKGVPLAVKTLASLLLSQTDEDYWKYIRENELWNLEQKEDEILPALRLSYEQLPSHLKTCFAYFSLFPKDYNFVGVELVQVWMAHGLVHSRNKNEELEDVGKRYIEELASRSFFQDFQDSFGFEFLRFKMHDLIHDLALSLTKNECAIITCSTKQISESVRLLSFAKPTSLPEDLPMMLQQLDGVQTISFGNTKDLGLNNQSILNLCLSKFHYQRMLDLSWYSNVDLPKQIGTLKHLRYLRVVSNSKIKRLPKSICKLHHLQALDLWRCDEIEELPKDIRCLVNLRHLKITTKQECLPKNGIGSLKSLRKLSIVFCPNLKYLFEDMQGLRNLQLLLIVKCNQLISLPQSVKYLVTLKTLFISNCQNLDLTIEEEKINEELSAFCVLELILIRLPKLVNLPLWLFQGYTLKSLYLRNCDNLRELPACLRNIESLRQLEIRNCGELGERCKREEGQDWSKIDHIPKVIIHEATTSDGHDNH</sequence>
<keyword evidence="1" id="KW-0677">Repeat</keyword>
<keyword evidence="2" id="KW-0547">Nucleotide-binding</keyword>
<dbReference type="Pfam" id="PF00931">
    <property type="entry name" value="NB-ARC"/>
    <property type="match status" value="1"/>
</dbReference>
<evidence type="ECO:0000259" key="8">
    <source>
        <dbReference type="Pfam" id="PF23559"/>
    </source>
</evidence>
<evidence type="ECO:0000313" key="11">
    <source>
        <dbReference type="Proteomes" id="UP000027138"/>
    </source>
</evidence>
<keyword evidence="5" id="KW-0175">Coiled coil</keyword>
<dbReference type="Pfam" id="PF23598">
    <property type="entry name" value="LRR_14"/>
    <property type="match status" value="1"/>
</dbReference>
<evidence type="ECO:0000313" key="10">
    <source>
        <dbReference type="EMBL" id="KDP26047.1"/>
    </source>
</evidence>
<dbReference type="EMBL" id="KK914930">
    <property type="protein sequence ID" value="KDP26047.1"/>
    <property type="molecule type" value="Genomic_DNA"/>
</dbReference>
<feature type="domain" description="NB-ARC" evidence="6">
    <location>
        <begin position="176"/>
        <end position="348"/>
    </location>
</feature>
<dbReference type="InterPro" id="IPR058922">
    <property type="entry name" value="WHD_DRP"/>
</dbReference>
<dbReference type="FunFam" id="3.40.50.300:FF:001091">
    <property type="entry name" value="Probable disease resistance protein At1g61300"/>
    <property type="match status" value="1"/>
</dbReference>
<name>A0A067JQ82_JATCU</name>
<dbReference type="Gene3D" id="1.10.10.10">
    <property type="entry name" value="Winged helix-like DNA-binding domain superfamily/Winged helix DNA-binding domain"/>
    <property type="match status" value="1"/>
</dbReference>
<dbReference type="PRINTS" id="PR00364">
    <property type="entry name" value="DISEASERSIST"/>
</dbReference>
<evidence type="ECO:0000259" key="9">
    <source>
        <dbReference type="Pfam" id="PF23598"/>
    </source>
</evidence>
<dbReference type="InterPro" id="IPR041118">
    <property type="entry name" value="Rx_N"/>
</dbReference>
<dbReference type="Pfam" id="PF23559">
    <property type="entry name" value="WHD_DRP"/>
    <property type="match status" value="1"/>
</dbReference>
<dbReference type="Gene3D" id="3.80.10.10">
    <property type="entry name" value="Ribonuclease Inhibitor"/>
    <property type="match status" value="1"/>
</dbReference>
<evidence type="ECO:0000256" key="2">
    <source>
        <dbReference type="ARBA" id="ARBA00022741"/>
    </source>
</evidence>
<keyword evidence="3" id="KW-0611">Plant defense</keyword>
<dbReference type="PANTHER" id="PTHR36766:SF61">
    <property type="entry name" value="NB-ARC DOMAIN DISEASE RESISTANCE PROTEIN"/>
    <property type="match status" value="1"/>
</dbReference>
<evidence type="ECO:0000259" key="7">
    <source>
        <dbReference type="Pfam" id="PF18052"/>
    </source>
</evidence>
<dbReference type="SUPFAM" id="SSF52540">
    <property type="entry name" value="P-loop containing nucleoside triphosphate hydrolases"/>
    <property type="match status" value="1"/>
</dbReference>
<evidence type="ECO:0000256" key="5">
    <source>
        <dbReference type="SAM" id="Coils"/>
    </source>
</evidence>
<evidence type="ECO:0000256" key="1">
    <source>
        <dbReference type="ARBA" id="ARBA00022737"/>
    </source>
</evidence>
<dbReference type="InterPro" id="IPR027417">
    <property type="entry name" value="P-loop_NTPase"/>
</dbReference>
<keyword evidence="4" id="KW-0067">ATP-binding</keyword>
<dbReference type="SUPFAM" id="SSF52058">
    <property type="entry name" value="L domain-like"/>
    <property type="match status" value="1"/>
</dbReference>
<dbReference type="AlphaFoldDB" id="A0A067JQ82"/>
<dbReference type="InterPro" id="IPR055414">
    <property type="entry name" value="LRR_R13L4/SHOC2-like"/>
</dbReference>
<accession>A0A067JQ82</accession>
<evidence type="ECO:0000256" key="4">
    <source>
        <dbReference type="ARBA" id="ARBA00022840"/>
    </source>
</evidence>
<proteinExistence type="predicted"/>
<dbReference type="PANTHER" id="PTHR36766">
    <property type="entry name" value="PLANT BROAD-SPECTRUM MILDEW RESISTANCE PROTEIN RPW8"/>
    <property type="match status" value="1"/>
</dbReference>
<feature type="coiled-coil region" evidence="5">
    <location>
        <begin position="35"/>
        <end position="88"/>
    </location>
</feature>
<feature type="domain" description="Disease resistance R13L4/SHOC-2-like LRR" evidence="9">
    <location>
        <begin position="573"/>
        <end position="765"/>
    </location>
</feature>
<dbReference type="GO" id="GO:0051707">
    <property type="term" value="P:response to other organism"/>
    <property type="evidence" value="ECO:0007669"/>
    <property type="project" value="UniProtKB-ARBA"/>
</dbReference>
<organism evidence="10 11">
    <name type="scientific">Jatropha curcas</name>
    <name type="common">Barbados nut</name>
    <dbReference type="NCBI Taxonomy" id="180498"/>
    <lineage>
        <taxon>Eukaryota</taxon>
        <taxon>Viridiplantae</taxon>
        <taxon>Streptophyta</taxon>
        <taxon>Embryophyta</taxon>
        <taxon>Tracheophyta</taxon>
        <taxon>Spermatophyta</taxon>
        <taxon>Magnoliopsida</taxon>
        <taxon>eudicotyledons</taxon>
        <taxon>Gunneridae</taxon>
        <taxon>Pentapetalae</taxon>
        <taxon>rosids</taxon>
        <taxon>fabids</taxon>
        <taxon>Malpighiales</taxon>
        <taxon>Euphorbiaceae</taxon>
        <taxon>Crotonoideae</taxon>
        <taxon>Jatropheae</taxon>
        <taxon>Jatropha</taxon>
    </lineage>
</organism>
<dbReference type="OrthoDB" id="845386at2759"/>
<protein>
    <submittedName>
        <fullName evidence="10">Uncharacterized protein</fullName>
    </submittedName>
</protein>
<feature type="domain" description="Disease resistance protein winged helix" evidence="8">
    <location>
        <begin position="433"/>
        <end position="505"/>
    </location>
</feature>
<dbReference type="InterPro" id="IPR002182">
    <property type="entry name" value="NB-ARC"/>
</dbReference>
<dbReference type="GO" id="GO:0006952">
    <property type="term" value="P:defense response"/>
    <property type="evidence" value="ECO:0007669"/>
    <property type="project" value="UniProtKB-KW"/>
</dbReference>